<keyword evidence="2" id="KW-1133">Transmembrane helix</keyword>
<reference evidence="4" key="2">
    <citation type="submission" date="2025-09" db="UniProtKB">
        <authorList>
            <consortium name="Ensembl"/>
        </authorList>
    </citation>
    <scope>IDENTIFICATION</scope>
</reference>
<feature type="compositionally biased region" description="Polar residues" evidence="1">
    <location>
        <begin position="53"/>
        <end position="66"/>
    </location>
</feature>
<dbReference type="Proteomes" id="UP000261540">
    <property type="component" value="Unplaced"/>
</dbReference>
<dbReference type="PANTHER" id="PTHR39233:SF1">
    <property type="entry name" value="FIBRONECTIN TYPE III DOMAIN-CONTAINING PROTEIN 10"/>
    <property type="match status" value="1"/>
</dbReference>
<keyword evidence="5" id="KW-1185">Reference proteome</keyword>
<feature type="region of interest" description="Disordered" evidence="1">
    <location>
        <begin position="27"/>
        <end position="67"/>
    </location>
</feature>
<evidence type="ECO:0000256" key="1">
    <source>
        <dbReference type="SAM" id="MobiDB-lite"/>
    </source>
</evidence>
<protein>
    <submittedName>
        <fullName evidence="4">Fibronectin type III domain containing 10</fullName>
    </submittedName>
</protein>
<feature type="region of interest" description="Disordered" evidence="1">
    <location>
        <begin position="198"/>
        <end position="238"/>
    </location>
</feature>
<proteinExistence type="predicted"/>
<feature type="compositionally biased region" description="Basic and acidic residues" evidence="1">
    <location>
        <begin position="200"/>
        <end position="222"/>
    </location>
</feature>
<feature type="region of interest" description="Disordered" evidence="1">
    <location>
        <begin position="87"/>
        <end position="108"/>
    </location>
</feature>
<dbReference type="OrthoDB" id="9450734at2759"/>
<keyword evidence="2" id="KW-0472">Membrane</keyword>
<sequence length="376" mass="40891">MPDQLWTAFIAGAVLLLGTCQETAGLSSWSNGTLPTAPSSPPSRGRSGGESLNWVSHKNHSNNNYGENEYFKEDTTINQTLPKIQHSLRDGTAADADSKSRGANNSGTVRALNLPLGKREQGMDNAATLICAYRVIESGGRDKLCFRDTQNGFRCRRGQCHEVRSAGGQVVANVLANGSVLIQWPQDSDEWWRQKLQRGHRGEHTVGKTGEKTVQRKEEQRKSLSRIPPQRGGVGNASRHRGFGLSCWWNGSYTQFECAGVHLGVSCRDYLLSDLHENVPYRICLRPLSPHSASPAGPRGDGDDPGECVEFTVSPSGMQDIVVAMTTVGGAICVMLVVICLLVAYITENIMSPATQRARLAPHARAPARSLCPTRT</sequence>
<feature type="compositionally biased region" description="Polar residues" evidence="1">
    <location>
        <begin position="27"/>
        <end position="37"/>
    </location>
</feature>
<dbReference type="GeneID" id="111853063"/>
<reference evidence="4" key="1">
    <citation type="submission" date="2025-08" db="UniProtKB">
        <authorList>
            <consortium name="Ensembl"/>
        </authorList>
    </citation>
    <scope>IDENTIFICATION</scope>
</reference>
<accession>A0A3B3RAN1</accession>
<dbReference type="RefSeq" id="XP_023685315.1">
    <property type="nucleotide sequence ID" value="XM_023829547.2"/>
</dbReference>
<dbReference type="STRING" id="1676925.ENSPKIP00000015433"/>
<name>A0A3B3RAN1_9TELE</name>
<evidence type="ECO:0000313" key="5">
    <source>
        <dbReference type="Proteomes" id="UP000261540"/>
    </source>
</evidence>
<dbReference type="Pfam" id="PF17742">
    <property type="entry name" value="Fndc10"/>
    <property type="match status" value="2"/>
</dbReference>
<feature type="chain" id="PRO_5017247689" evidence="3">
    <location>
        <begin position="26"/>
        <end position="376"/>
    </location>
</feature>
<dbReference type="AlphaFoldDB" id="A0A3B3RAN1"/>
<dbReference type="RefSeq" id="XP_072571155.1">
    <property type="nucleotide sequence ID" value="XM_072715054.1"/>
</dbReference>
<evidence type="ECO:0000313" key="4">
    <source>
        <dbReference type="Ensembl" id="ENSPKIP00000015433.1"/>
    </source>
</evidence>
<dbReference type="PANTHER" id="PTHR39233">
    <property type="entry name" value="FIBRONECTIN TYPE III DOMAIN-CONTAINING PROTEIN 10"/>
    <property type="match status" value="1"/>
</dbReference>
<organism evidence="4 5">
    <name type="scientific">Paramormyrops kingsleyae</name>
    <dbReference type="NCBI Taxonomy" id="1676925"/>
    <lineage>
        <taxon>Eukaryota</taxon>
        <taxon>Metazoa</taxon>
        <taxon>Chordata</taxon>
        <taxon>Craniata</taxon>
        <taxon>Vertebrata</taxon>
        <taxon>Euteleostomi</taxon>
        <taxon>Actinopterygii</taxon>
        <taxon>Neopterygii</taxon>
        <taxon>Teleostei</taxon>
        <taxon>Osteoglossocephala</taxon>
        <taxon>Osteoglossomorpha</taxon>
        <taxon>Osteoglossiformes</taxon>
        <taxon>Mormyridae</taxon>
        <taxon>Paramormyrops</taxon>
    </lineage>
</organism>
<feature type="transmembrane region" description="Helical" evidence="2">
    <location>
        <begin position="321"/>
        <end position="347"/>
    </location>
</feature>
<keyword evidence="2" id="KW-0812">Transmembrane</keyword>
<feature type="signal peptide" evidence="3">
    <location>
        <begin position="1"/>
        <end position="25"/>
    </location>
</feature>
<dbReference type="Ensembl" id="ENSPKIT00000039899.1">
    <property type="protein sequence ID" value="ENSPKIP00000015433.1"/>
    <property type="gene ID" value="ENSPKIG00000002167.1"/>
</dbReference>
<evidence type="ECO:0000256" key="3">
    <source>
        <dbReference type="SAM" id="SignalP"/>
    </source>
</evidence>
<keyword evidence="3" id="KW-0732">Signal</keyword>
<evidence type="ECO:0000256" key="2">
    <source>
        <dbReference type="SAM" id="Phobius"/>
    </source>
</evidence>
<dbReference type="InterPro" id="IPR034446">
    <property type="entry name" value="Fndc10"/>
</dbReference>
<dbReference type="GeneTree" id="ENSGT00550000076432"/>